<dbReference type="EMBL" id="CP108318">
    <property type="protein sequence ID" value="WTW60210.1"/>
    <property type="molecule type" value="Genomic_DNA"/>
</dbReference>
<comment type="similarity">
    <text evidence="1">Belongs to the AfsR/DnrI/RedD regulatory family.</text>
</comment>
<keyword evidence="3 5" id="KW-0238">DNA-binding</keyword>
<dbReference type="PRINTS" id="PR00364">
    <property type="entry name" value="DISEASERSIST"/>
</dbReference>
<evidence type="ECO:0000256" key="3">
    <source>
        <dbReference type="ARBA" id="ARBA00023125"/>
    </source>
</evidence>
<dbReference type="SMART" id="SM01043">
    <property type="entry name" value="BTAD"/>
    <property type="match status" value="1"/>
</dbReference>
<feature type="repeat" description="TPR" evidence="4">
    <location>
        <begin position="929"/>
        <end position="962"/>
    </location>
</feature>
<dbReference type="CDD" id="cd15831">
    <property type="entry name" value="BTAD"/>
    <property type="match status" value="1"/>
</dbReference>
<feature type="region of interest" description="Disordered" evidence="6">
    <location>
        <begin position="603"/>
        <end position="644"/>
    </location>
</feature>
<reference evidence="8" key="1">
    <citation type="submission" date="2022-10" db="EMBL/GenBank/DDBJ databases">
        <title>The complete genomes of actinobacterial strains from the NBC collection.</title>
        <authorList>
            <person name="Joergensen T.S."/>
            <person name="Alvarez Arevalo M."/>
            <person name="Sterndorff E.B."/>
            <person name="Faurdal D."/>
            <person name="Vuksanovic O."/>
            <person name="Mourched A.-S."/>
            <person name="Charusanti P."/>
            <person name="Shaw S."/>
            <person name="Blin K."/>
            <person name="Weber T."/>
        </authorList>
    </citation>
    <scope>NUCLEOTIDE SEQUENCE</scope>
    <source>
        <strain evidence="8">NBC_00003</strain>
    </source>
</reference>
<dbReference type="GO" id="GO:0016887">
    <property type="term" value="F:ATP hydrolysis activity"/>
    <property type="evidence" value="ECO:0007669"/>
    <property type="project" value="InterPro"/>
</dbReference>
<dbReference type="PANTHER" id="PTHR47691">
    <property type="entry name" value="REGULATOR-RELATED"/>
    <property type="match status" value="1"/>
</dbReference>
<evidence type="ECO:0000256" key="6">
    <source>
        <dbReference type="SAM" id="MobiDB-lite"/>
    </source>
</evidence>
<dbReference type="Gene3D" id="1.25.40.10">
    <property type="entry name" value="Tetratricopeptide repeat domain"/>
    <property type="match status" value="2"/>
</dbReference>
<dbReference type="InterPro" id="IPR005158">
    <property type="entry name" value="BTAD"/>
</dbReference>
<dbReference type="Pfam" id="PF13401">
    <property type="entry name" value="AAA_22"/>
    <property type="match status" value="1"/>
</dbReference>
<evidence type="ECO:0000259" key="7">
    <source>
        <dbReference type="PROSITE" id="PS51755"/>
    </source>
</evidence>
<dbReference type="Pfam" id="PF03704">
    <property type="entry name" value="BTAD"/>
    <property type="match status" value="1"/>
</dbReference>
<dbReference type="SUPFAM" id="SSF46894">
    <property type="entry name" value="C-terminal effector domain of the bipartite response regulators"/>
    <property type="match status" value="1"/>
</dbReference>
<sequence length="1178" mass="126517">MLRYRVLGPMRALRPDGSEARLGGARLRALLAALAAGAGRAVPQSVLIAQVWGEGDTPPADEAAAVQALVGRLRRVLGKDAVESVPGGYRLAARADEIDLFRFERLAAEGATALAAGDAARAAGLLDDALALWHGPVLADLPAREGDPLVVRAERHQADARRDRLAVEVELGRAGSALGDLAALAAAAPLDEPLQSLRIRALRAAGRPAEALAAYESVREALSERLGTNPGPELRSLHAELLNPEQGGEGARRGSRHEGSRHMGSSHMALPHMAAPHTAPPHTLPPPATDRTPHEAAAGRAGRAEPEVPTVRPPGNLRARLTSFVGRERDVRALHDGLGRERLITLTGPGGAGKTRLAVEAADAVAAEWDDGVWLVELAPVRDAVSLAEAVLTALGARETRLVGPAETSPGDPLAQLPAHCGRLRMLILLDNCEQVVDVVAELVQELLTACPGVSVLATSREPLGVPGERVMAIGPLPHESALRLFGQRGAAARPDFSADDDPDAVAEICRRLDGLPLALELAAARLRLFTPRQIADRLDDRFRLLNTGPRTGRTLQPRQQTLRAVVDWSWDLLDAPERAVLRRLAVFAGGFALPEAEAVCADPEDAGTGEADPRRSGTNKPGANKPSPGKPSPRKPGTGVGPADVLDLLGSLVDKSLVTAAPDGDGATMRYRLLETVAEYAAQRLDEAGERAEVELRHLVTYRELVRTGEAALRGPRQPEIIERLEAEHDNVRAALRTAVGREREQDALCLVLAMAWFWQLRGHQADARSWSGAVAELGPDPFIEPVRPAVPLADRCTDSPPPWSEEQLREARRGVRLMVFAASGGGDTELNSPETVAYLRRIVEAYGSGLPQNSRQPGSVWYFARLLTGEFTGFDRVVDEMVADARRHGDAWDLAFALLLRAKLLDGTDAADALALFERVGDPWGIAESLSARGESHEREGRYEEAATDFERALQSVTEMGAHAQVSVFKSKLASARLEMARTPAEREEAERLLAEAVEESRQFPEESLGTARMLLAQHFGRTGRTGAARQQLRLMEGEFTALTPELFRGLVAGMHGWLDCLDGKYADAQGRIKDAVRHLESQAYLVAPHLIRSQFLSSAWAKAALGAAQDGARLLGAYDRNSTGRDSFGFRPLPAEPETRRHAEAALRAALDPAAYERAYAEGAELDVRQAAALV</sequence>
<dbReference type="InterPro" id="IPR019734">
    <property type="entry name" value="TPR_rpt"/>
</dbReference>
<dbReference type="InterPro" id="IPR027417">
    <property type="entry name" value="P-loop_NTPase"/>
</dbReference>
<dbReference type="PANTHER" id="PTHR47691:SF3">
    <property type="entry name" value="HTH-TYPE TRANSCRIPTIONAL REGULATOR RV0890C-RELATED"/>
    <property type="match status" value="1"/>
</dbReference>
<dbReference type="GO" id="GO:0006355">
    <property type="term" value="P:regulation of DNA-templated transcription"/>
    <property type="evidence" value="ECO:0007669"/>
    <property type="project" value="InterPro"/>
</dbReference>
<keyword evidence="2" id="KW-0902">Two-component regulatory system</keyword>
<keyword evidence="4" id="KW-0802">TPR repeat</keyword>
<dbReference type="SMART" id="SM00862">
    <property type="entry name" value="Trans_reg_C"/>
    <property type="match status" value="1"/>
</dbReference>
<evidence type="ECO:0000256" key="5">
    <source>
        <dbReference type="PROSITE-ProRule" id="PRU01091"/>
    </source>
</evidence>
<evidence type="ECO:0000313" key="8">
    <source>
        <dbReference type="EMBL" id="WTW60210.1"/>
    </source>
</evidence>
<dbReference type="InterPro" id="IPR001867">
    <property type="entry name" value="OmpR/PhoB-type_DNA-bd"/>
</dbReference>
<dbReference type="PROSITE" id="PS51755">
    <property type="entry name" value="OMPR_PHOB"/>
    <property type="match status" value="1"/>
</dbReference>
<feature type="compositionally biased region" description="Pro residues" evidence="6">
    <location>
        <begin position="278"/>
        <end position="288"/>
    </location>
</feature>
<dbReference type="Gene3D" id="1.10.10.10">
    <property type="entry name" value="Winged helix-like DNA-binding domain superfamily/Winged helix DNA-binding domain"/>
    <property type="match status" value="1"/>
</dbReference>
<dbReference type="Pfam" id="PF00486">
    <property type="entry name" value="Trans_reg_C"/>
    <property type="match status" value="1"/>
</dbReference>
<evidence type="ECO:0000256" key="4">
    <source>
        <dbReference type="PROSITE-ProRule" id="PRU00339"/>
    </source>
</evidence>
<dbReference type="InterPro" id="IPR011990">
    <property type="entry name" value="TPR-like_helical_dom_sf"/>
</dbReference>
<dbReference type="GO" id="GO:0003677">
    <property type="term" value="F:DNA binding"/>
    <property type="evidence" value="ECO:0007669"/>
    <property type="project" value="UniProtKB-UniRule"/>
</dbReference>
<dbReference type="InterPro" id="IPR049945">
    <property type="entry name" value="AAA_22"/>
</dbReference>
<feature type="compositionally biased region" description="Basic and acidic residues" evidence="6">
    <location>
        <begin position="250"/>
        <end position="261"/>
    </location>
</feature>
<dbReference type="SUPFAM" id="SSF52540">
    <property type="entry name" value="P-loop containing nucleoside triphosphate hydrolases"/>
    <property type="match status" value="1"/>
</dbReference>
<name>A0AAU2UZJ3_9ACTN</name>
<feature type="compositionally biased region" description="Low complexity" evidence="6">
    <location>
        <begin position="267"/>
        <end position="277"/>
    </location>
</feature>
<feature type="DNA-binding region" description="OmpR/PhoB-type" evidence="5">
    <location>
        <begin position="1"/>
        <end position="93"/>
    </location>
</feature>
<dbReference type="SUPFAM" id="SSF48452">
    <property type="entry name" value="TPR-like"/>
    <property type="match status" value="2"/>
</dbReference>
<dbReference type="Gene3D" id="3.40.50.300">
    <property type="entry name" value="P-loop containing nucleotide triphosphate hydrolases"/>
    <property type="match status" value="1"/>
</dbReference>
<dbReference type="InterPro" id="IPR016032">
    <property type="entry name" value="Sig_transdc_resp-reg_C-effctor"/>
</dbReference>
<dbReference type="GO" id="GO:0000160">
    <property type="term" value="P:phosphorelay signal transduction system"/>
    <property type="evidence" value="ECO:0007669"/>
    <property type="project" value="UniProtKB-KW"/>
</dbReference>
<protein>
    <submittedName>
        <fullName evidence="8">Winged helix-turn-helix domain-containing protein</fullName>
    </submittedName>
</protein>
<dbReference type="AlphaFoldDB" id="A0AAU2UZJ3"/>
<dbReference type="InterPro" id="IPR036388">
    <property type="entry name" value="WH-like_DNA-bd_sf"/>
</dbReference>
<gene>
    <name evidence="8" type="ORF">OG549_05895</name>
</gene>
<feature type="domain" description="OmpR/PhoB-type" evidence="7">
    <location>
        <begin position="1"/>
        <end position="93"/>
    </location>
</feature>
<organism evidence="8">
    <name type="scientific">Streptomyces sp. NBC_00003</name>
    <dbReference type="NCBI Taxonomy" id="2903608"/>
    <lineage>
        <taxon>Bacteria</taxon>
        <taxon>Bacillati</taxon>
        <taxon>Actinomycetota</taxon>
        <taxon>Actinomycetes</taxon>
        <taxon>Kitasatosporales</taxon>
        <taxon>Streptomycetaceae</taxon>
        <taxon>Streptomyces</taxon>
    </lineage>
</organism>
<feature type="region of interest" description="Disordered" evidence="6">
    <location>
        <begin position="241"/>
        <end position="316"/>
    </location>
</feature>
<dbReference type="PROSITE" id="PS50005">
    <property type="entry name" value="TPR"/>
    <property type="match status" value="1"/>
</dbReference>
<evidence type="ECO:0000256" key="2">
    <source>
        <dbReference type="ARBA" id="ARBA00023012"/>
    </source>
</evidence>
<proteinExistence type="inferred from homology"/>
<evidence type="ECO:0000256" key="1">
    <source>
        <dbReference type="ARBA" id="ARBA00005820"/>
    </source>
</evidence>
<accession>A0AAU2UZJ3</accession>